<organism evidence="1 2">
    <name type="scientific">Phyllobacterium leguminum</name>
    <dbReference type="NCBI Taxonomy" id="314237"/>
    <lineage>
        <taxon>Bacteria</taxon>
        <taxon>Pseudomonadati</taxon>
        <taxon>Pseudomonadota</taxon>
        <taxon>Alphaproteobacteria</taxon>
        <taxon>Hyphomicrobiales</taxon>
        <taxon>Phyllobacteriaceae</taxon>
        <taxon>Phyllobacterium</taxon>
    </lineage>
</organism>
<name>A0A318T1V8_9HYPH</name>
<reference evidence="1 2" key="1">
    <citation type="submission" date="2018-06" db="EMBL/GenBank/DDBJ databases">
        <title>Genomic Encyclopedia of Type Strains, Phase III (KMG-III): the genomes of soil and plant-associated and newly described type strains.</title>
        <authorList>
            <person name="Whitman W."/>
        </authorList>
    </citation>
    <scope>NUCLEOTIDE SEQUENCE [LARGE SCALE GENOMIC DNA]</scope>
    <source>
        <strain evidence="1 2">ORS 1419</strain>
    </source>
</reference>
<gene>
    <name evidence="1" type="ORF">C7477_1541</name>
</gene>
<dbReference type="OrthoDB" id="7916800at2"/>
<comment type="caution">
    <text evidence="1">The sequence shown here is derived from an EMBL/GenBank/DDBJ whole genome shotgun (WGS) entry which is preliminary data.</text>
</comment>
<dbReference type="EMBL" id="QJTF01000054">
    <property type="protein sequence ID" value="PYE84184.1"/>
    <property type="molecule type" value="Genomic_DNA"/>
</dbReference>
<sequence>MDVNTEARISYIIEMLRELFKLVDKDRFRMLAYMLSMAFIEAEDVYRNELTKRSKVENSAASALNDTEARPSF</sequence>
<evidence type="ECO:0000313" key="1">
    <source>
        <dbReference type="EMBL" id="PYE84184.1"/>
    </source>
</evidence>
<dbReference type="RefSeq" id="WP_146226129.1">
    <property type="nucleotide sequence ID" value="NZ_QJTF01000054.1"/>
</dbReference>
<keyword evidence="2" id="KW-1185">Reference proteome</keyword>
<accession>A0A318T1V8</accession>
<proteinExistence type="predicted"/>
<protein>
    <submittedName>
        <fullName evidence="1">Uncharacterized protein</fullName>
    </submittedName>
</protein>
<dbReference type="Proteomes" id="UP000247454">
    <property type="component" value="Unassembled WGS sequence"/>
</dbReference>
<evidence type="ECO:0000313" key="2">
    <source>
        <dbReference type="Proteomes" id="UP000247454"/>
    </source>
</evidence>
<dbReference type="AlphaFoldDB" id="A0A318T1V8"/>